<dbReference type="EMBL" id="QPFP01000001">
    <property type="protein sequence ID" value="TEB40255.1"/>
    <property type="molecule type" value="Genomic_DNA"/>
</dbReference>
<dbReference type="Proteomes" id="UP000298030">
    <property type="component" value="Unassembled WGS sequence"/>
</dbReference>
<dbReference type="InterPro" id="IPR032675">
    <property type="entry name" value="LRR_dom_sf"/>
</dbReference>
<evidence type="ECO:0008006" key="4">
    <source>
        <dbReference type="Google" id="ProtNLM"/>
    </source>
</evidence>
<protein>
    <recommendedName>
        <fullName evidence="4">F-box domain-containing protein</fullName>
    </recommendedName>
</protein>
<reference evidence="2 3" key="1">
    <citation type="journal article" date="2019" name="Nat. Ecol. Evol.">
        <title>Megaphylogeny resolves global patterns of mushroom evolution.</title>
        <authorList>
            <person name="Varga T."/>
            <person name="Krizsan K."/>
            <person name="Foldi C."/>
            <person name="Dima B."/>
            <person name="Sanchez-Garcia M."/>
            <person name="Sanchez-Ramirez S."/>
            <person name="Szollosi G.J."/>
            <person name="Szarkandi J.G."/>
            <person name="Papp V."/>
            <person name="Albert L."/>
            <person name="Andreopoulos W."/>
            <person name="Angelini C."/>
            <person name="Antonin V."/>
            <person name="Barry K.W."/>
            <person name="Bougher N.L."/>
            <person name="Buchanan P."/>
            <person name="Buyck B."/>
            <person name="Bense V."/>
            <person name="Catcheside P."/>
            <person name="Chovatia M."/>
            <person name="Cooper J."/>
            <person name="Damon W."/>
            <person name="Desjardin D."/>
            <person name="Finy P."/>
            <person name="Geml J."/>
            <person name="Haridas S."/>
            <person name="Hughes K."/>
            <person name="Justo A."/>
            <person name="Karasinski D."/>
            <person name="Kautmanova I."/>
            <person name="Kiss B."/>
            <person name="Kocsube S."/>
            <person name="Kotiranta H."/>
            <person name="LaButti K.M."/>
            <person name="Lechner B.E."/>
            <person name="Liimatainen K."/>
            <person name="Lipzen A."/>
            <person name="Lukacs Z."/>
            <person name="Mihaltcheva S."/>
            <person name="Morgado L.N."/>
            <person name="Niskanen T."/>
            <person name="Noordeloos M.E."/>
            <person name="Ohm R.A."/>
            <person name="Ortiz-Santana B."/>
            <person name="Ovrebo C."/>
            <person name="Racz N."/>
            <person name="Riley R."/>
            <person name="Savchenko A."/>
            <person name="Shiryaev A."/>
            <person name="Soop K."/>
            <person name="Spirin V."/>
            <person name="Szebenyi C."/>
            <person name="Tomsovsky M."/>
            <person name="Tulloss R.E."/>
            <person name="Uehling J."/>
            <person name="Grigoriev I.V."/>
            <person name="Vagvolgyi C."/>
            <person name="Papp T."/>
            <person name="Martin F.M."/>
            <person name="Miettinen O."/>
            <person name="Hibbett D.S."/>
            <person name="Nagy L.G."/>
        </authorList>
    </citation>
    <scope>NUCLEOTIDE SEQUENCE [LARGE SCALE GENOMIC DNA]</scope>
    <source>
        <strain evidence="2 3">FP101781</strain>
    </source>
</reference>
<proteinExistence type="predicted"/>
<sequence length="675" mass="76160">MPIQNEGTGWSGIHRDLPTLATDAKRINTDTDTRGLAQPALCAAARQELCCLTRSMHQCMTSLQSYNAQNPQRSPSRFPPQRTDSLDFLKPPGHEASRYPNNPLPDLAHLTKALQLSSVMSHALRLATFLPRRLEPPFGEGVWNKSHCTPLFQVTHSLRTDHDDIRTIVKIPRIIDSLPQSRPAMDGLQHCFEDKGYYLRSGVVLSGPLPSSTKHNSDFLSPLRVRVPYLVAHGAPLTGHTTTRLLGAPLTSKFDQGEKAMLTEIPAELIVKILRALVGGGRLEPSSHKKNEYLSLSKGRSDLGKNVARVSRFLHAVSMPILWEHLQVHSEKGLLAVWNTLQKRSLLDLDGERALSANTRRIDLQLWRNGYDTKLVGELLRSLPNLKTLVFNHYPSFFSPFPLFPGALLEAVVITKPPGNGIEHIKFRSSFDPPTYSQLIRIATRCHDLKFLHIEYAALLQSDFHLLRSPPTSLSFGRLRVLLLGPANHHGYSLQTIQLYSFVQKGLYRLVSLFDLSPPKLPSIEELHIFGDIPWNSPFVASTGSKLRDLVLSSAWMFDDDGTRDLQSWRQFPNLRRITLVVVPTVHPLPTQLDHVECVNVIESEDFLPDDTLRRATGKVLSMLLRGRHRLLKRVTLDLGGDRRRSDTVWQWVRRFQYLFLDAGIDLELHDNSSD</sequence>
<gene>
    <name evidence="2" type="ORF">FA13DRAFT_1704299</name>
</gene>
<dbReference type="Gene3D" id="3.80.10.10">
    <property type="entry name" value="Ribonuclease Inhibitor"/>
    <property type="match status" value="1"/>
</dbReference>
<feature type="region of interest" description="Disordered" evidence="1">
    <location>
        <begin position="67"/>
        <end position="101"/>
    </location>
</feature>
<evidence type="ECO:0000313" key="3">
    <source>
        <dbReference type="Proteomes" id="UP000298030"/>
    </source>
</evidence>
<feature type="compositionally biased region" description="Basic and acidic residues" evidence="1">
    <location>
        <begin position="84"/>
        <end position="97"/>
    </location>
</feature>
<accession>A0A4Y7U1E5</accession>
<organism evidence="2 3">
    <name type="scientific">Coprinellus micaceus</name>
    <name type="common">Glistening ink-cap mushroom</name>
    <name type="synonym">Coprinus micaceus</name>
    <dbReference type="NCBI Taxonomy" id="71717"/>
    <lineage>
        <taxon>Eukaryota</taxon>
        <taxon>Fungi</taxon>
        <taxon>Dikarya</taxon>
        <taxon>Basidiomycota</taxon>
        <taxon>Agaricomycotina</taxon>
        <taxon>Agaricomycetes</taxon>
        <taxon>Agaricomycetidae</taxon>
        <taxon>Agaricales</taxon>
        <taxon>Agaricineae</taxon>
        <taxon>Psathyrellaceae</taxon>
        <taxon>Coprinellus</taxon>
    </lineage>
</organism>
<dbReference type="AlphaFoldDB" id="A0A4Y7U1E5"/>
<feature type="compositionally biased region" description="Low complexity" evidence="1">
    <location>
        <begin position="71"/>
        <end position="82"/>
    </location>
</feature>
<dbReference type="SUPFAM" id="SSF52047">
    <property type="entry name" value="RNI-like"/>
    <property type="match status" value="1"/>
</dbReference>
<name>A0A4Y7U1E5_COPMI</name>
<comment type="caution">
    <text evidence="2">The sequence shown here is derived from an EMBL/GenBank/DDBJ whole genome shotgun (WGS) entry which is preliminary data.</text>
</comment>
<evidence type="ECO:0000313" key="2">
    <source>
        <dbReference type="EMBL" id="TEB40255.1"/>
    </source>
</evidence>
<keyword evidence="3" id="KW-1185">Reference proteome</keyword>
<evidence type="ECO:0000256" key="1">
    <source>
        <dbReference type="SAM" id="MobiDB-lite"/>
    </source>
</evidence>